<protein>
    <submittedName>
        <fullName evidence="1">Uncharacterized protein</fullName>
    </submittedName>
</protein>
<reference evidence="1 2" key="1">
    <citation type="submission" date="2017-07" db="EMBL/GenBank/DDBJ databases">
        <title>Flavobacterium cyanobacteriorum sp. nov., isolated from cyanobacterial aggregates in a eutrophic lake.</title>
        <authorList>
            <person name="Cai H."/>
        </authorList>
    </citation>
    <scope>NUCLEOTIDE SEQUENCE [LARGE SCALE GENOMIC DNA]</scope>
    <source>
        <strain evidence="1 2">TH167</strain>
    </source>
</reference>
<name>A0A255ZX61_9FLAO</name>
<accession>A0A255ZX61</accession>
<dbReference type="EMBL" id="NOXX01000171">
    <property type="protein sequence ID" value="OYQ46083.1"/>
    <property type="molecule type" value="Genomic_DNA"/>
</dbReference>
<sequence length="84" mass="9145">MRKTFGIPNGDNHITTVEAGTNGKNVPSLLAEKKGIYIMIANYPGPSYFGATGHADIIENAQCPKNCYFAPKGGINYIDLWILE</sequence>
<keyword evidence="2" id="KW-1185">Reference proteome</keyword>
<proteinExistence type="predicted"/>
<dbReference type="OrthoDB" id="8480759at2"/>
<comment type="caution">
    <text evidence="1">The sequence shown here is derived from an EMBL/GenBank/DDBJ whole genome shotgun (WGS) entry which is preliminary data.</text>
</comment>
<evidence type="ECO:0000313" key="1">
    <source>
        <dbReference type="EMBL" id="OYQ46083.1"/>
    </source>
</evidence>
<dbReference type="AlphaFoldDB" id="A0A255ZX61"/>
<gene>
    <name evidence="1" type="ORF">CHX27_05060</name>
</gene>
<organism evidence="1 2">
    <name type="scientific">Flavobacterium aurantiibacter</name>
    <dbReference type="NCBI Taxonomy" id="2023067"/>
    <lineage>
        <taxon>Bacteria</taxon>
        <taxon>Pseudomonadati</taxon>
        <taxon>Bacteroidota</taxon>
        <taxon>Flavobacteriia</taxon>
        <taxon>Flavobacteriales</taxon>
        <taxon>Flavobacteriaceae</taxon>
        <taxon>Flavobacterium</taxon>
    </lineage>
</organism>
<evidence type="ECO:0000313" key="2">
    <source>
        <dbReference type="Proteomes" id="UP000216035"/>
    </source>
</evidence>
<dbReference type="Proteomes" id="UP000216035">
    <property type="component" value="Unassembled WGS sequence"/>
</dbReference>